<dbReference type="PANTHER" id="PTHR21027:SF1">
    <property type="entry name" value="TRNA-SPLICING ENDONUCLEASE SUBUNIT SEN54"/>
    <property type="match status" value="1"/>
</dbReference>
<dbReference type="GO" id="GO:0000379">
    <property type="term" value="P:tRNA-type intron splice site recognition and cleavage"/>
    <property type="evidence" value="ECO:0007669"/>
    <property type="project" value="TreeGrafter"/>
</dbReference>
<protein>
    <recommendedName>
        <fullName evidence="3">tRNA-splicing endonuclease subunit Sen54 N-terminal domain-containing protein</fullName>
    </recommendedName>
</protein>
<accession>A0A8S1J447</accession>
<keyword evidence="2" id="KW-1185">Reference proteome</keyword>
<dbReference type="GO" id="GO:0000214">
    <property type="term" value="C:tRNA-intron endonuclease complex"/>
    <property type="evidence" value="ECO:0007669"/>
    <property type="project" value="TreeGrafter"/>
</dbReference>
<dbReference type="EMBL" id="CAJHUC010001399">
    <property type="protein sequence ID" value="CAD7700984.1"/>
    <property type="molecule type" value="Genomic_DNA"/>
</dbReference>
<name>A0A8S1J447_9CHLO</name>
<proteinExistence type="predicted"/>
<evidence type="ECO:0008006" key="3">
    <source>
        <dbReference type="Google" id="ProtNLM"/>
    </source>
</evidence>
<dbReference type="AlphaFoldDB" id="A0A8S1J447"/>
<dbReference type="Proteomes" id="UP000708148">
    <property type="component" value="Unassembled WGS sequence"/>
</dbReference>
<sequence>MSVSLVYSYLVDRGNLVLFQEELNGNLKMLSMKEAYELMVNVGISMARYQVYAHLKRNGYIVRRFPSVWKLSDTDDPSIVWEGWSRGRSDIRSEMEEPKTEVHLEATESEAEGGCSDTVACSHEEEQHDSREQGLDDTIGTRAHDYHSPLVGCSHCPVDTAASPAGNPPPKRHALPFPRIAHNSDSSPPLTSQLVFDVFKPNSNFKRRQPGLPMLRVCMPSGRKLRLQDIVAAEGSSDGVHVTYAIVDNGDIVFFDI</sequence>
<dbReference type="OrthoDB" id="514732at2759"/>
<reference evidence="1" key="1">
    <citation type="submission" date="2020-12" db="EMBL/GenBank/DDBJ databases">
        <authorList>
            <person name="Iha C."/>
        </authorList>
    </citation>
    <scope>NUCLEOTIDE SEQUENCE</scope>
</reference>
<organism evidence="1 2">
    <name type="scientific">Ostreobium quekettii</name>
    <dbReference type="NCBI Taxonomy" id="121088"/>
    <lineage>
        <taxon>Eukaryota</taxon>
        <taxon>Viridiplantae</taxon>
        <taxon>Chlorophyta</taxon>
        <taxon>core chlorophytes</taxon>
        <taxon>Ulvophyceae</taxon>
        <taxon>TCBD clade</taxon>
        <taxon>Bryopsidales</taxon>
        <taxon>Ostreobineae</taxon>
        <taxon>Ostreobiaceae</taxon>
        <taxon>Ostreobium</taxon>
    </lineage>
</organism>
<evidence type="ECO:0000313" key="2">
    <source>
        <dbReference type="Proteomes" id="UP000708148"/>
    </source>
</evidence>
<gene>
    <name evidence="1" type="ORF">OSTQU699_LOCUS6343</name>
</gene>
<comment type="caution">
    <text evidence="1">The sequence shown here is derived from an EMBL/GenBank/DDBJ whole genome shotgun (WGS) entry which is preliminary data.</text>
</comment>
<dbReference type="PANTHER" id="PTHR21027">
    <property type="entry name" value="TRNA-SPLICING ENDONUCLEASE SUBUNIT SEN54"/>
    <property type="match status" value="1"/>
</dbReference>
<evidence type="ECO:0000313" key="1">
    <source>
        <dbReference type="EMBL" id="CAD7700984.1"/>
    </source>
</evidence>
<dbReference type="InterPro" id="IPR024337">
    <property type="entry name" value="tRNA_splic_suSen54"/>
</dbReference>